<evidence type="ECO:0000256" key="1">
    <source>
        <dbReference type="ARBA" id="ARBA00008798"/>
    </source>
</evidence>
<dbReference type="PRINTS" id="PR00045">
    <property type="entry name" value="SIGMA54FCT"/>
</dbReference>
<dbReference type="GO" id="GO:0001216">
    <property type="term" value="F:DNA-binding transcription activator activity"/>
    <property type="evidence" value="ECO:0007669"/>
    <property type="project" value="InterPro"/>
</dbReference>
<keyword evidence="2" id="KW-0240">DNA-directed RNA polymerase</keyword>
<evidence type="ECO:0000259" key="10">
    <source>
        <dbReference type="Pfam" id="PF04963"/>
    </source>
</evidence>
<protein>
    <submittedName>
        <fullName evidence="11">RNA polymerase, sigma 54 subunit, RpoN/SigL</fullName>
    </submittedName>
</protein>
<sequence length="436" mass="49860">MDIKPLLQQKLTVELKLTPALMHSMELLQLPIIELENALKDEIETNPVIEIEEQEEDSVVSVDKEGSESVWDFVVDGGNLVFIDDSETFDPLSIKPSPVSLRDRLLKQASLEFDGKDFEIAKFIIDNLDTTGFLKIPFSEIASEFGVSTEQVESVRKKILRFDPVGCAAKDIIECFKVQAEEIGAPEKFVKAIEYIDELRKGSSFFVKKTGFSEKELEEFLSLLRHLDPQPGSDTETVRIVPDLFVGLRDGKPEVKVLKTKMFNFRLNTAYLKTADTKELKKYLMEKYQRALNLKKAIDQRNQTLKSIGEVVFSHQIEFLKKGEKYIKPLGYKDVAEKLSIHESTVSRAVKDKFVETPFGVYPFKVFFKRAVSGTSSDRIKELIKEIIESEDKRKPFSDLKISQILKEKGVKVARRTVAKYREEMGIPGAFERRER</sequence>
<evidence type="ECO:0000256" key="7">
    <source>
        <dbReference type="ARBA" id="ARBA00023125"/>
    </source>
</evidence>
<keyword evidence="4" id="KW-0548">Nucleotidyltransferase</keyword>
<name>A0A238XSS8_9BACT</name>
<keyword evidence="6" id="KW-0731">Sigma factor</keyword>
<dbReference type="InterPro" id="IPR000394">
    <property type="entry name" value="RNA_pol_sigma_54"/>
</dbReference>
<dbReference type="PROSITE" id="PS50044">
    <property type="entry name" value="SIGMA54_3"/>
    <property type="match status" value="1"/>
</dbReference>
<evidence type="ECO:0000256" key="2">
    <source>
        <dbReference type="ARBA" id="ARBA00022478"/>
    </source>
</evidence>
<proteinExistence type="inferred from homology"/>
<keyword evidence="8" id="KW-0804">Transcription</keyword>
<keyword evidence="7" id="KW-0238">DNA-binding</keyword>
<dbReference type="Gene3D" id="1.10.10.1330">
    <property type="entry name" value="RNA polymerase sigma-54 factor, core-binding domain"/>
    <property type="match status" value="1"/>
</dbReference>
<evidence type="ECO:0000256" key="8">
    <source>
        <dbReference type="ARBA" id="ARBA00023163"/>
    </source>
</evidence>
<dbReference type="GO" id="GO:0000428">
    <property type="term" value="C:DNA-directed RNA polymerase complex"/>
    <property type="evidence" value="ECO:0007669"/>
    <property type="project" value="UniProtKB-KW"/>
</dbReference>
<dbReference type="InterPro" id="IPR007046">
    <property type="entry name" value="RNA_pol_sigma_54_core-bd"/>
</dbReference>
<feature type="domain" description="RNA polymerase sigma factor 54 core-binding" evidence="10">
    <location>
        <begin position="97"/>
        <end position="271"/>
    </location>
</feature>
<evidence type="ECO:0000313" key="12">
    <source>
        <dbReference type="Proteomes" id="UP000198405"/>
    </source>
</evidence>
<dbReference type="Gene3D" id="1.10.10.60">
    <property type="entry name" value="Homeodomain-like"/>
    <property type="match status" value="1"/>
</dbReference>
<dbReference type="PANTHER" id="PTHR32248:SF4">
    <property type="entry name" value="RNA POLYMERASE SIGMA-54 FACTOR"/>
    <property type="match status" value="1"/>
</dbReference>
<evidence type="ECO:0000256" key="3">
    <source>
        <dbReference type="ARBA" id="ARBA00022679"/>
    </source>
</evidence>
<organism evidence="11 12">
    <name type="scientific">Desulfurobacterium atlanticum</name>
    <dbReference type="NCBI Taxonomy" id="240169"/>
    <lineage>
        <taxon>Bacteria</taxon>
        <taxon>Pseudomonadati</taxon>
        <taxon>Aquificota</taxon>
        <taxon>Aquificia</taxon>
        <taxon>Desulfurobacteriales</taxon>
        <taxon>Desulfurobacteriaceae</taxon>
        <taxon>Desulfurobacterium</taxon>
    </lineage>
</organism>
<dbReference type="GO" id="GO:0016987">
    <property type="term" value="F:sigma factor activity"/>
    <property type="evidence" value="ECO:0007669"/>
    <property type="project" value="UniProtKB-KW"/>
</dbReference>
<dbReference type="PIRSF" id="PIRSF000774">
    <property type="entry name" value="RpoN"/>
    <property type="match status" value="1"/>
</dbReference>
<keyword evidence="3" id="KW-0808">Transferase</keyword>
<accession>A0A238XSS8</accession>
<feature type="domain" description="RNA polymerase sigma factor 54 DNA-binding" evidence="9">
    <location>
        <begin position="282"/>
        <end position="434"/>
    </location>
</feature>
<evidence type="ECO:0000313" key="11">
    <source>
        <dbReference type="EMBL" id="SNR61762.1"/>
    </source>
</evidence>
<comment type="similarity">
    <text evidence="1">Belongs to the sigma-54 factor family.</text>
</comment>
<evidence type="ECO:0000259" key="9">
    <source>
        <dbReference type="Pfam" id="PF04552"/>
    </source>
</evidence>
<dbReference type="Pfam" id="PF04963">
    <property type="entry name" value="Sigma54_CBD"/>
    <property type="match status" value="1"/>
</dbReference>
<keyword evidence="5" id="KW-0805">Transcription regulation</keyword>
<dbReference type="GO" id="GO:0006352">
    <property type="term" value="P:DNA-templated transcription initiation"/>
    <property type="evidence" value="ECO:0007669"/>
    <property type="project" value="InterPro"/>
</dbReference>
<dbReference type="RefSeq" id="WP_089322253.1">
    <property type="nucleotide sequence ID" value="NZ_FZOB01000001.1"/>
</dbReference>
<dbReference type="PANTHER" id="PTHR32248">
    <property type="entry name" value="RNA POLYMERASE SIGMA-54 FACTOR"/>
    <property type="match status" value="1"/>
</dbReference>
<dbReference type="GO" id="GO:0016779">
    <property type="term" value="F:nucleotidyltransferase activity"/>
    <property type="evidence" value="ECO:0007669"/>
    <property type="project" value="UniProtKB-KW"/>
</dbReference>
<keyword evidence="12" id="KW-1185">Reference proteome</keyword>
<dbReference type="NCBIfam" id="TIGR02395">
    <property type="entry name" value="rpoN_sigma"/>
    <property type="match status" value="1"/>
</dbReference>
<gene>
    <name evidence="11" type="ORF">SAMN06265340_101224</name>
</gene>
<dbReference type="PROSITE" id="PS00718">
    <property type="entry name" value="SIGMA54_2"/>
    <property type="match status" value="1"/>
</dbReference>
<evidence type="ECO:0000256" key="4">
    <source>
        <dbReference type="ARBA" id="ARBA00022695"/>
    </source>
</evidence>
<dbReference type="AlphaFoldDB" id="A0A238XSS8"/>
<dbReference type="EMBL" id="FZOB01000001">
    <property type="protein sequence ID" value="SNR61762.1"/>
    <property type="molecule type" value="Genomic_DNA"/>
</dbReference>
<dbReference type="Proteomes" id="UP000198405">
    <property type="component" value="Unassembled WGS sequence"/>
</dbReference>
<dbReference type="InterPro" id="IPR038709">
    <property type="entry name" value="RpoN_core-bd_sf"/>
</dbReference>
<dbReference type="Pfam" id="PF04552">
    <property type="entry name" value="Sigma54_DBD"/>
    <property type="match status" value="1"/>
</dbReference>
<dbReference type="OrthoDB" id="9814402at2"/>
<evidence type="ECO:0000256" key="5">
    <source>
        <dbReference type="ARBA" id="ARBA00023015"/>
    </source>
</evidence>
<dbReference type="Pfam" id="PF00309">
    <property type="entry name" value="Sigma54_AID"/>
    <property type="match status" value="1"/>
</dbReference>
<dbReference type="GO" id="GO:0003677">
    <property type="term" value="F:DNA binding"/>
    <property type="evidence" value="ECO:0007669"/>
    <property type="project" value="UniProtKB-KW"/>
</dbReference>
<evidence type="ECO:0000256" key="6">
    <source>
        <dbReference type="ARBA" id="ARBA00023082"/>
    </source>
</evidence>
<reference evidence="12" key="1">
    <citation type="submission" date="2017-06" db="EMBL/GenBank/DDBJ databases">
        <authorList>
            <person name="Varghese N."/>
            <person name="Submissions S."/>
        </authorList>
    </citation>
    <scope>NUCLEOTIDE SEQUENCE [LARGE SCALE GENOMIC DNA]</scope>
    <source>
        <strain evidence="12">DSM 15668</strain>
    </source>
</reference>
<dbReference type="InterPro" id="IPR007634">
    <property type="entry name" value="RNA_pol_sigma_54_DNA-bd"/>
</dbReference>